<dbReference type="InterPro" id="IPR036388">
    <property type="entry name" value="WH-like_DNA-bd_sf"/>
</dbReference>
<dbReference type="RefSeq" id="WP_380967856.1">
    <property type="nucleotide sequence ID" value="NZ_JBHTCO010000020.1"/>
</dbReference>
<proteinExistence type="predicted"/>
<dbReference type="Proteomes" id="UP001596505">
    <property type="component" value="Unassembled WGS sequence"/>
</dbReference>
<feature type="domain" description="HTH rpiR-type" evidence="4">
    <location>
        <begin position="4"/>
        <end position="80"/>
    </location>
</feature>
<gene>
    <name evidence="6" type="ORF">ACFQRG_16030</name>
</gene>
<keyword evidence="2" id="KW-0238">DNA-binding</keyword>
<keyword evidence="7" id="KW-1185">Reference proteome</keyword>
<evidence type="ECO:0000259" key="4">
    <source>
        <dbReference type="PROSITE" id="PS51071"/>
    </source>
</evidence>
<sequence>MVQERCMSRIRLAYQGFSEKERKVADYILENPQEMINSSINEVAEILNVAEATVFRFCKKIGFKGFQALKIALASEVVSPINDIHEAISEEDNEIEVAEKVFLSNIQTLEGTQQILQNTSFSKAVASLYKAKKIEFYGNGGSGVIALDAYHKFVRSGIPCAAYYDSHFQLMAASQLTKEDVAVFISHSGNNRDLLEVLSIAKETGCKTLGITSFKKSLLSQNVDIVLYTISQETEYRSEALASRIAQLSLIDALFVNIMKERKDEGVNALQKIRRAISLKKL</sequence>
<evidence type="ECO:0000259" key="5">
    <source>
        <dbReference type="PROSITE" id="PS51464"/>
    </source>
</evidence>
<accession>A0ABW2PYJ8</accession>
<dbReference type="InterPro" id="IPR046348">
    <property type="entry name" value="SIS_dom_sf"/>
</dbReference>
<dbReference type="InterPro" id="IPR035472">
    <property type="entry name" value="RpiR-like_SIS"/>
</dbReference>
<dbReference type="PROSITE" id="PS51464">
    <property type="entry name" value="SIS"/>
    <property type="match status" value="1"/>
</dbReference>
<dbReference type="InterPro" id="IPR047640">
    <property type="entry name" value="RpiR-like"/>
</dbReference>
<dbReference type="InterPro" id="IPR000281">
    <property type="entry name" value="HTH_RpiR"/>
</dbReference>
<protein>
    <submittedName>
        <fullName evidence="6">MurR/RpiR family transcriptional regulator</fullName>
    </submittedName>
</protein>
<dbReference type="SUPFAM" id="SSF53697">
    <property type="entry name" value="SIS domain"/>
    <property type="match status" value="1"/>
</dbReference>
<evidence type="ECO:0000313" key="7">
    <source>
        <dbReference type="Proteomes" id="UP001596505"/>
    </source>
</evidence>
<keyword evidence="3" id="KW-0804">Transcription</keyword>
<evidence type="ECO:0000256" key="1">
    <source>
        <dbReference type="ARBA" id="ARBA00023015"/>
    </source>
</evidence>
<keyword evidence="1" id="KW-0805">Transcription regulation</keyword>
<dbReference type="PROSITE" id="PS51071">
    <property type="entry name" value="HTH_RPIR"/>
    <property type="match status" value="1"/>
</dbReference>
<reference evidence="7" key="1">
    <citation type="journal article" date="2019" name="Int. J. Syst. Evol. Microbiol.">
        <title>The Global Catalogue of Microorganisms (GCM) 10K type strain sequencing project: providing services to taxonomists for standard genome sequencing and annotation.</title>
        <authorList>
            <consortium name="The Broad Institute Genomics Platform"/>
            <consortium name="The Broad Institute Genome Sequencing Center for Infectious Disease"/>
            <person name="Wu L."/>
            <person name="Ma J."/>
        </authorList>
    </citation>
    <scope>NUCLEOTIDE SEQUENCE [LARGE SCALE GENOMIC DNA]</scope>
    <source>
        <strain evidence="7">CGMCC 1.16305</strain>
    </source>
</reference>
<evidence type="ECO:0000313" key="6">
    <source>
        <dbReference type="EMBL" id="MFC7394467.1"/>
    </source>
</evidence>
<comment type="caution">
    <text evidence="6">The sequence shown here is derived from an EMBL/GenBank/DDBJ whole genome shotgun (WGS) entry which is preliminary data.</text>
</comment>
<evidence type="ECO:0000256" key="3">
    <source>
        <dbReference type="ARBA" id="ARBA00023163"/>
    </source>
</evidence>
<dbReference type="Gene3D" id="3.40.50.10490">
    <property type="entry name" value="Glucose-6-phosphate isomerase like protein, domain 1"/>
    <property type="match status" value="1"/>
</dbReference>
<dbReference type="PANTHER" id="PTHR30514">
    <property type="entry name" value="GLUCOKINASE"/>
    <property type="match status" value="1"/>
</dbReference>
<feature type="domain" description="SIS" evidence="5">
    <location>
        <begin position="124"/>
        <end position="264"/>
    </location>
</feature>
<dbReference type="SUPFAM" id="SSF46689">
    <property type="entry name" value="Homeodomain-like"/>
    <property type="match status" value="1"/>
</dbReference>
<organism evidence="6 7">
    <name type="scientific">Scopulibacillus cellulosilyticus</name>
    <dbReference type="NCBI Taxonomy" id="2665665"/>
    <lineage>
        <taxon>Bacteria</taxon>
        <taxon>Bacillati</taxon>
        <taxon>Bacillota</taxon>
        <taxon>Bacilli</taxon>
        <taxon>Bacillales</taxon>
        <taxon>Sporolactobacillaceae</taxon>
        <taxon>Scopulibacillus</taxon>
    </lineage>
</organism>
<dbReference type="Pfam" id="PF01380">
    <property type="entry name" value="SIS"/>
    <property type="match status" value="1"/>
</dbReference>
<dbReference type="PANTHER" id="PTHR30514:SF10">
    <property type="entry name" value="MURR_RPIR FAMILY TRANSCRIPTIONAL REGULATOR"/>
    <property type="match status" value="1"/>
</dbReference>
<dbReference type="InterPro" id="IPR001347">
    <property type="entry name" value="SIS_dom"/>
</dbReference>
<name>A0ABW2PYJ8_9BACL</name>
<dbReference type="InterPro" id="IPR009057">
    <property type="entry name" value="Homeodomain-like_sf"/>
</dbReference>
<dbReference type="EMBL" id="JBHTCO010000020">
    <property type="protein sequence ID" value="MFC7394467.1"/>
    <property type="molecule type" value="Genomic_DNA"/>
</dbReference>
<dbReference type="Pfam" id="PF01418">
    <property type="entry name" value="HTH_6"/>
    <property type="match status" value="1"/>
</dbReference>
<dbReference type="Gene3D" id="1.10.10.10">
    <property type="entry name" value="Winged helix-like DNA-binding domain superfamily/Winged helix DNA-binding domain"/>
    <property type="match status" value="1"/>
</dbReference>
<dbReference type="CDD" id="cd05013">
    <property type="entry name" value="SIS_RpiR"/>
    <property type="match status" value="1"/>
</dbReference>
<evidence type="ECO:0000256" key="2">
    <source>
        <dbReference type="ARBA" id="ARBA00023125"/>
    </source>
</evidence>